<sequence length="30" mass="3355">MQKEEWEQAVLNAKLANESIDVSLPGVKLN</sequence>
<dbReference type="AlphaFoldDB" id="A0A378MZG8"/>
<reference evidence="1 2" key="1">
    <citation type="submission" date="2018-06" db="EMBL/GenBank/DDBJ databases">
        <authorList>
            <consortium name="Pathogen Informatics"/>
            <person name="Doyle S."/>
        </authorList>
    </citation>
    <scope>NUCLEOTIDE SEQUENCE [LARGE SCALE GENOMIC DNA]</scope>
    <source>
        <strain evidence="1 2">NCTC10638</strain>
    </source>
</reference>
<proteinExistence type="predicted"/>
<accession>A0A378MZG8</accession>
<organism evidence="1 2">
    <name type="scientific">Mannheimia haemolytica</name>
    <name type="common">Pasteurella haemolytica</name>
    <dbReference type="NCBI Taxonomy" id="75985"/>
    <lineage>
        <taxon>Bacteria</taxon>
        <taxon>Pseudomonadati</taxon>
        <taxon>Pseudomonadota</taxon>
        <taxon>Gammaproteobacteria</taxon>
        <taxon>Pasteurellales</taxon>
        <taxon>Pasteurellaceae</taxon>
        <taxon>Mannheimia</taxon>
    </lineage>
</organism>
<evidence type="ECO:0000313" key="2">
    <source>
        <dbReference type="Proteomes" id="UP000254802"/>
    </source>
</evidence>
<dbReference type="EMBL" id="UGPN01000002">
    <property type="protein sequence ID" value="STY61601.1"/>
    <property type="molecule type" value="Genomic_DNA"/>
</dbReference>
<name>A0A378MZG8_MANHA</name>
<evidence type="ECO:0000313" key="1">
    <source>
        <dbReference type="EMBL" id="STY61601.1"/>
    </source>
</evidence>
<dbReference type="Proteomes" id="UP000254802">
    <property type="component" value="Unassembled WGS sequence"/>
</dbReference>
<protein>
    <submittedName>
        <fullName evidence="1">Uncharacterized protein</fullName>
    </submittedName>
</protein>
<gene>
    <name evidence="1" type="ORF">NCTC10638_02821</name>
</gene>